<evidence type="ECO:0000256" key="1">
    <source>
        <dbReference type="SAM" id="MobiDB-lite"/>
    </source>
</evidence>
<evidence type="ECO:0000313" key="2">
    <source>
        <dbReference type="EMBL" id="KAK0704020.1"/>
    </source>
</evidence>
<dbReference type="EMBL" id="JAUIRO010000008">
    <property type="protein sequence ID" value="KAK0704020.1"/>
    <property type="molecule type" value="Genomic_DNA"/>
</dbReference>
<feature type="compositionally biased region" description="Low complexity" evidence="1">
    <location>
        <begin position="67"/>
        <end position="82"/>
    </location>
</feature>
<proteinExistence type="predicted"/>
<keyword evidence="3" id="KW-1185">Reference proteome</keyword>
<name>A0AA39ZV06_9PEZI</name>
<feature type="compositionally biased region" description="Polar residues" evidence="1">
    <location>
        <begin position="29"/>
        <end position="41"/>
    </location>
</feature>
<dbReference type="GeneID" id="85329528"/>
<sequence>MSDEKSGHSGHDHTCDHPPPYESVLQDGKSPQQNPEQSGQAVNGHGNPIHRHSTWCTIKQRWRKLWRGVSGPRPRPSSRQPVLPDTVPKPKASQQTKVDKAIQAKPTWLGYKSLTDPLPNGPVKTKPVKPRFKYLIESFHLPVENQSKNTYKAAPWGIHFSLQSHKLETLLPGDIAWRENLKYCYEDCLKLRRDDNSRKNAYIRQLDLEHVAALRSDSWSVTISVYSYGSSVEWLMSLSYVDIAALISTDTAVRCFGKMEVSKDPLQDRAFFYYKYLKEWRCGCMKKGPGAAGRSRSTLGGIDKFLDIDKPELRELMEKHFEKHIQIPLA</sequence>
<feature type="region of interest" description="Disordered" evidence="1">
    <location>
        <begin position="1"/>
        <end position="51"/>
    </location>
</feature>
<comment type="caution">
    <text evidence="2">The sequence shown here is derived from an EMBL/GenBank/DDBJ whole genome shotgun (WGS) entry which is preliminary data.</text>
</comment>
<evidence type="ECO:0000313" key="3">
    <source>
        <dbReference type="Proteomes" id="UP001172101"/>
    </source>
</evidence>
<dbReference type="AlphaFoldDB" id="A0AA39ZV06"/>
<accession>A0AA39ZV06</accession>
<reference evidence="2" key="1">
    <citation type="submission" date="2023-06" db="EMBL/GenBank/DDBJ databases">
        <title>Genome-scale phylogeny and comparative genomics of the fungal order Sordariales.</title>
        <authorList>
            <consortium name="Lawrence Berkeley National Laboratory"/>
            <person name="Hensen N."/>
            <person name="Bonometti L."/>
            <person name="Westerberg I."/>
            <person name="Brannstrom I.O."/>
            <person name="Guillou S."/>
            <person name="Cros-Aarteil S."/>
            <person name="Calhoun S."/>
            <person name="Haridas S."/>
            <person name="Kuo A."/>
            <person name="Mondo S."/>
            <person name="Pangilinan J."/>
            <person name="Riley R."/>
            <person name="LaButti K."/>
            <person name="Andreopoulos B."/>
            <person name="Lipzen A."/>
            <person name="Chen C."/>
            <person name="Yanf M."/>
            <person name="Daum C."/>
            <person name="Ng V."/>
            <person name="Clum A."/>
            <person name="Steindorff A."/>
            <person name="Ohm R."/>
            <person name="Martin F."/>
            <person name="Silar P."/>
            <person name="Natvig D."/>
            <person name="Lalanne C."/>
            <person name="Gautier V."/>
            <person name="Ament-velasquez S.L."/>
            <person name="Kruys A."/>
            <person name="Hutchinson M.I."/>
            <person name="Powell A.J."/>
            <person name="Barry K."/>
            <person name="Miller A.N."/>
            <person name="Grigoriev I.V."/>
            <person name="Debuchy R."/>
            <person name="Gladieux P."/>
            <person name="Thoren M.H."/>
            <person name="Johannesson H."/>
        </authorList>
    </citation>
    <scope>NUCLEOTIDE SEQUENCE</scope>
    <source>
        <strain evidence="2">SMH2392-1A</strain>
    </source>
</reference>
<gene>
    <name evidence="2" type="ORF">B0T26DRAFT_757514</name>
</gene>
<dbReference type="RefSeq" id="XP_060290879.1">
    <property type="nucleotide sequence ID" value="XM_060446258.1"/>
</dbReference>
<dbReference type="Proteomes" id="UP001172101">
    <property type="component" value="Unassembled WGS sequence"/>
</dbReference>
<feature type="region of interest" description="Disordered" evidence="1">
    <location>
        <begin position="67"/>
        <end position="99"/>
    </location>
</feature>
<feature type="compositionally biased region" description="Basic and acidic residues" evidence="1">
    <location>
        <begin position="1"/>
        <end position="16"/>
    </location>
</feature>
<organism evidence="2 3">
    <name type="scientific">Lasiosphaeria miniovina</name>
    <dbReference type="NCBI Taxonomy" id="1954250"/>
    <lineage>
        <taxon>Eukaryota</taxon>
        <taxon>Fungi</taxon>
        <taxon>Dikarya</taxon>
        <taxon>Ascomycota</taxon>
        <taxon>Pezizomycotina</taxon>
        <taxon>Sordariomycetes</taxon>
        <taxon>Sordariomycetidae</taxon>
        <taxon>Sordariales</taxon>
        <taxon>Lasiosphaeriaceae</taxon>
        <taxon>Lasiosphaeria</taxon>
    </lineage>
</organism>
<protein>
    <submittedName>
        <fullName evidence="2">Uncharacterized protein</fullName>
    </submittedName>
</protein>